<dbReference type="InterPro" id="IPR001387">
    <property type="entry name" value="Cro/C1-type_HTH"/>
</dbReference>
<dbReference type="KEGG" id="rhy:RD110_21905"/>
<evidence type="ECO:0000313" key="2">
    <source>
        <dbReference type="EMBL" id="APW40865.1"/>
    </source>
</evidence>
<gene>
    <name evidence="2" type="ORF">RD110_21905</name>
</gene>
<dbReference type="EMBL" id="CP019236">
    <property type="protein sequence ID" value="APW40865.1"/>
    <property type="molecule type" value="Genomic_DNA"/>
</dbReference>
<accession>A0A1P8K4C1</accession>
<dbReference type="Pfam" id="PF13443">
    <property type="entry name" value="HTH_26"/>
    <property type="match status" value="1"/>
</dbReference>
<dbReference type="STRING" id="1842727.RD110_21905"/>
<dbReference type="AlphaFoldDB" id="A0A1P8K4C1"/>
<sequence>MVRFHLRRRIEEFELKHKRHLTLVELSAATGIVRPTLSLMLAPRPMNTTTNNLAKLCEFFGCGMGDLVEYIPEPKDDAAK</sequence>
<organism evidence="2 3">
    <name type="scientific">Rhodoferax koreensis</name>
    <dbReference type="NCBI Taxonomy" id="1842727"/>
    <lineage>
        <taxon>Bacteria</taxon>
        <taxon>Pseudomonadati</taxon>
        <taxon>Pseudomonadota</taxon>
        <taxon>Betaproteobacteria</taxon>
        <taxon>Burkholderiales</taxon>
        <taxon>Comamonadaceae</taxon>
        <taxon>Rhodoferax</taxon>
    </lineage>
</organism>
<proteinExistence type="predicted"/>
<name>A0A1P8K4C1_9BURK</name>
<keyword evidence="3" id="KW-1185">Reference proteome</keyword>
<dbReference type="InterPro" id="IPR010982">
    <property type="entry name" value="Lambda_DNA-bd_dom_sf"/>
</dbReference>
<evidence type="ECO:0000259" key="1">
    <source>
        <dbReference type="Pfam" id="PF13443"/>
    </source>
</evidence>
<dbReference type="Proteomes" id="UP000186609">
    <property type="component" value="Chromosome"/>
</dbReference>
<dbReference type="GO" id="GO:0003677">
    <property type="term" value="F:DNA binding"/>
    <property type="evidence" value="ECO:0007669"/>
    <property type="project" value="InterPro"/>
</dbReference>
<reference evidence="2 3" key="1">
    <citation type="submission" date="2017-01" db="EMBL/GenBank/DDBJ databases">
        <authorList>
            <person name="Mah S.A."/>
            <person name="Swanson W.J."/>
            <person name="Moy G.W."/>
            <person name="Vacquier V.D."/>
        </authorList>
    </citation>
    <scope>NUCLEOTIDE SEQUENCE [LARGE SCALE GENOMIC DNA]</scope>
    <source>
        <strain evidence="2 3">DCY110</strain>
    </source>
</reference>
<dbReference type="SUPFAM" id="SSF47413">
    <property type="entry name" value="lambda repressor-like DNA-binding domains"/>
    <property type="match status" value="1"/>
</dbReference>
<evidence type="ECO:0000313" key="3">
    <source>
        <dbReference type="Proteomes" id="UP000186609"/>
    </source>
</evidence>
<dbReference type="Gene3D" id="1.10.260.40">
    <property type="entry name" value="lambda repressor-like DNA-binding domains"/>
    <property type="match status" value="1"/>
</dbReference>
<protein>
    <recommendedName>
        <fullName evidence="1">HTH cro/C1-type domain-containing protein</fullName>
    </recommendedName>
</protein>
<feature type="domain" description="HTH cro/C1-type" evidence="1">
    <location>
        <begin position="17"/>
        <end position="73"/>
    </location>
</feature>